<name>A0AAE0F5C9_9CHLO</name>
<feature type="compositionally biased region" description="Basic and acidic residues" evidence="1">
    <location>
        <begin position="127"/>
        <end position="143"/>
    </location>
</feature>
<proteinExistence type="predicted"/>
<dbReference type="AlphaFoldDB" id="A0AAE0F5C9"/>
<keyword evidence="3" id="KW-1185">Reference proteome</keyword>
<comment type="caution">
    <text evidence="2">The sequence shown here is derived from an EMBL/GenBank/DDBJ whole genome shotgun (WGS) entry which is preliminary data.</text>
</comment>
<reference evidence="2 3" key="1">
    <citation type="journal article" date="2015" name="Genome Biol. Evol.">
        <title>Comparative Genomics of a Bacterivorous Green Alga Reveals Evolutionary Causalities and Consequences of Phago-Mixotrophic Mode of Nutrition.</title>
        <authorList>
            <person name="Burns J.A."/>
            <person name="Paasch A."/>
            <person name="Narechania A."/>
            <person name="Kim E."/>
        </authorList>
    </citation>
    <scope>NUCLEOTIDE SEQUENCE [LARGE SCALE GENOMIC DNA]</scope>
    <source>
        <strain evidence="2 3">PLY_AMNH</strain>
    </source>
</reference>
<feature type="compositionally biased region" description="Basic and acidic residues" evidence="1">
    <location>
        <begin position="53"/>
        <end position="73"/>
    </location>
</feature>
<organism evidence="2 3">
    <name type="scientific">Cymbomonas tetramitiformis</name>
    <dbReference type="NCBI Taxonomy" id="36881"/>
    <lineage>
        <taxon>Eukaryota</taxon>
        <taxon>Viridiplantae</taxon>
        <taxon>Chlorophyta</taxon>
        <taxon>Pyramimonadophyceae</taxon>
        <taxon>Pyramimonadales</taxon>
        <taxon>Pyramimonadaceae</taxon>
        <taxon>Cymbomonas</taxon>
    </lineage>
</organism>
<dbReference type="Proteomes" id="UP001190700">
    <property type="component" value="Unassembled WGS sequence"/>
</dbReference>
<evidence type="ECO:0000313" key="2">
    <source>
        <dbReference type="EMBL" id="KAK3252368.1"/>
    </source>
</evidence>
<evidence type="ECO:0000256" key="1">
    <source>
        <dbReference type="SAM" id="MobiDB-lite"/>
    </source>
</evidence>
<protein>
    <submittedName>
        <fullName evidence="2">Uncharacterized protein</fullName>
    </submittedName>
</protein>
<feature type="region of interest" description="Disordered" evidence="1">
    <location>
        <begin position="1"/>
        <end position="210"/>
    </location>
</feature>
<sequence length="717" mass="79634">MQGYDQCPDGSDSDSEPCHSPKITPLGLSESSESEQEYATPEADRATGMAGIQHEKDVSSERADETHTEDIPPKRQKTKKVHFAGSEIPQKQKTYKTHEDGLPGTAGPRARNPEGTEPGYKTQVPQEELRRALDRPIDYRKVDGAPTGNIPSLLEHNTSKSTETPLGKVSRIYQRRPKRKTQRPESTTQPSSGTLTAGSLDPSDTGPTGFPYTGTPQLKIVDQDESIKEVLKYLRYLNALLFDVSDSPENIVYDLRHTHIWLNSAGRVRQIDLAFQNRPLAAFVLFNPIFRLPLHVVPQAHQTCTREQPVLPCIYIWSPWAPVEGPAAGRSVLVYGPQLKGKTIEEVSNILATSVIERKEARHELGHLVDRIRKGTVRESPEDAALREVLLLEAVSPAAAELIVQHPYPWGVATTTCWLPSKEVSDEVAAREIAIVDRKQVLHDHHRGHIVQAIVEHVEKLTANTTALKDTEDIFDFHVPSRQWAPSTPGDPSSLLQWKRNGGGYTINYYAILTEKAYDAIAKAGKQTVRVLAGVDDSGRRISTSITVEVGRWSAQGAGTIQRQTPRAARGREARGGRIDQIAEEVASQFINKVGSKADEVFQQAVATNKQPTPETKKLLKNINKQLERFNESKPVTLDELRDLHKEQERNAGVRHTEITQEVRGFHKTYQETGGAMVNTLTALTDRLTGDGKHQAPDQPLHFTKRPAPPTAEEDDQ</sequence>
<feature type="region of interest" description="Disordered" evidence="1">
    <location>
        <begin position="688"/>
        <end position="717"/>
    </location>
</feature>
<feature type="compositionally biased region" description="Polar residues" evidence="1">
    <location>
        <begin position="155"/>
        <end position="164"/>
    </location>
</feature>
<feature type="compositionally biased region" description="Polar residues" evidence="1">
    <location>
        <begin position="184"/>
        <end position="197"/>
    </location>
</feature>
<dbReference type="EMBL" id="LGRX02025459">
    <property type="protein sequence ID" value="KAK3252368.1"/>
    <property type="molecule type" value="Genomic_DNA"/>
</dbReference>
<gene>
    <name evidence="2" type="ORF">CYMTET_38326</name>
</gene>
<accession>A0AAE0F5C9</accession>
<evidence type="ECO:0000313" key="3">
    <source>
        <dbReference type="Proteomes" id="UP001190700"/>
    </source>
</evidence>